<proteinExistence type="predicted"/>
<evidence type="ECO:0000313" key="1">
    <source>
        <dbReference type="EMBL" id="KAJ8715838.1"/>
    </source>
</evidence>
<protein>
    <submittedName>
        <fullName evidence="1">Uncharacterized protein</fullName>
    </submittedName>
</protein>
<dbReference type="Proteomes" id="UP001231649">
    <property type="component" value="Chromosome 4"/>
</dbReference>
<name>A0ACC2QEP6_9NEOP</name>
<reference evidence="1" key="1">
    <citation type="submission" date="2023-03" db="EMBL/GenBank/DDBJ databases">
        <title>Chromosome-level genomes of two armyworms, Mythimna separata and Mythimna loreyi, provide insights into the biosynthesis and reception of sex pheromones.</title>
        <authorList>
            <person name="Zhao H."/>
        </authorList>
    </citation>
    <scope>NUCLEOTIDE SEQUENCE</scope>
    <source>
        <strain evidence="1">BeijingLab</strain>
    </source>
</reference>
<dbReference type="EMBL" id="CM056780">
    <property type="protein sequence ID" value="KAJ8715838.1"/>
    <property type="molecule type" value="Genomic_DNA"/>
</dbReference>
<keyword evidence="2" id="KW-1185">Reference proteome</keyword>
<gene>
    <name evidence="1" type="ORF">PYW08_013123</name>
</gene>
<accession>A0ACC2QEP6</accession>
<comment type="caution">
    <text evidence="1">The sequence shown here is derived from an EMBL/GenBank/DDBJ whole genome shotgun (WGS) entry which is preliminary data.</text>
</comment>
<organism evidence="1 2">
    <name type="scientific">Mythimna loreyi</name>
    <dbReference type="NCBI Taxonomy" id="667449"/>
    <lineage>
        <taxon>Eukaryota</taxon>
        <taxon>Metazoa</taxon>
        <taxon>Ecdysozoa</taxon>
        <taxon>Arthropoda</taxon>
        <taxon>Hexapoda</taxon>
        <taxon>Insecta</taxon>
        <taxon>Pterygota</taxon>
        <taxon>Neoptera</taxon>
        <taxon>Endopterygota</taxon>
        <taxon>Lepidoptera</taxon>
        <taxon>Glossata</taxon>
        <taxon>Ditrysia</taxon>
        <taxon>Noctuoidea</taxon>
        <taxon>Noctuidae</taxon>
        <taxon>Noctuinae</taxon>
        <taxon>Hadenini</taxon>
        <taxon>Mythimna</taxon>
    </lineage>
</organism>
<sequence>MLLVRLAQLALLHGVVCLDAHLEGDLALDLQVASRPRGKGRWHRVAWEAGSRDVHELVFRMSEQQSKVTVATELQCIYQFPEQAHVNALLSNMMNQLAKVFVQANEYMECLETRCSENEPMQASQKDYTDVTVGMRGTDETELVRELEKEPVTEKLKEKITRFKVVHEKQKPFFDIIYSNMTNEFRNLYNTTFERVERASQAPQPCSRQDEVKQLWRELLTHAHDTLQRAAQRFLAHYVADTPAHNQSKMRKRLEKILKTELSKIRANHLDMLCDTYQLCYSDLLEFNNNIPT</sequence>
<evidence type="ECO:0000313" key="2">
    <source>
        <dbReference type="Proteomes" id="UP001231649"/>
    </source>
</evidence>